<gene>
    <name evidence="1" type="ORF">MILVUS5_LOCUS16185</name>
</gene>
<proteinExistence type="predicted"/>
<evidence type="ECO:0000313" key="1">
    <source>
        <dbReference type="EMBL" id="CAJ2647724.1"/>
    </source>
</evidence>
<reference evidence="1" key="1">
    <citation type="submission" date="2023-10" db="EMBL/GenBank/DDBJ databases">
        <authorList>
            <person name="Rodriguez Cubillos JULIANA M."/>
            <person name="De Vega J."/>
        </authorList>
    </citation>
    <scope>NUCLEOTIDE SEQUENCE</scope>
</reference>
<organism evidence="1 2">
    <name type="scientific">Trifolium pratense</name>
    <name type="common">Red clover</name>
    <dbReference type="NCBI Taxonomy" id="57577"/>
    <lineage>
        <taxon>Eukaryota</taxon>
        <taxon>Viridiplantae</taxon>
        <taxon>Streptophyta</taxon>
        <taxon>Embryophyta</taxon>
        <taxon>Tracheophyta</taxon>
        <taxon>Spermatophyta</taxon>
        <taxon>Magnoliopsida</taxon>
        <taxon>eudicotyledons</taxon>
        <taxon>Gunneridae</taxon>
        <taxon>Pentapetalae</taxon>
        <taxon>rosids</taxon>
        <taxon>fabids</taxon>
        <taxon>Fabales</taxon>
        <taxon>Fabaceae</taxon>
        <taxon>Papilionoideae</taxon>
        <taxon>50 kb inversion clade</taxon>
        <taxon>NPAAA clade</taxon>
        <taxon>Hologalegina</taxon>
        <taxon>IRL clade</taxon>
        <taxon>Trifolieae</taxon>
        <taxon>Trifolium</taxon>
    </lineage>
</organism>
<comment type="caution">
    <text evidence="1">The sequence shown here is derived from an EMBL/GenBank/DDBJ whole genome shotgun (WGS) entry which is preliminary data.</text>
</comment>
<protein>
    <submittedName>
        <fullName evidence="1">Uncharacterized protein</fullName>
    </submittedName>
</protein>
<accession>A0ACB0JV76</accession>
<keyword evidence="2" id="KW-1185">Reference proteome</keyword>
<dbReference type="Proteomes" id="UP001177021">
    <property type="component" value="Unassembled WGS sequence"/>
</dbReference>
<evidence type="ECO:0000313" key="2">
    <source>
        <dbReference type="Proteomes" id="UP001177021"/>
    </source>
</evidence>
<dbReference type="EMBL" id="CASHSV030000109">
    <property type="protein sequence ID" value="CAJ2647724.1"/>
    <property type="molecule type" value="Genomic_DNA"/>
</dbReference>
<name>A0ACB0JV76_TRIPR</name>
<sequence length="252" mass="29205">MFDEYQYRICIRAQISESALPKFLSPDALNGFLKNNKFSLAEIRKKYDSFLKLPRKSDGRSIDFTKLNKNADKIRARLEKTQERLEQAQDVYDAIQNLQNYGFLNTSLLQSNPPDKLEITDLQSAMTRIQENFNLTQGKFDQDTINIISKPRCDFPDKINGTNTLTKLINKQILLRPWWRNEKKNIVTYAFGNNVPVNVKYLFQATFMKSWSNKLMINFIETKSFKDSDILIAYVKVDAKGGVVGSWKCIFG</sequence>